<organism evidence="1">
    <name type="scientific">marine metagenome</name>
    <dbReference type="NCBI Taxonomy" id="408172"/>
    <lineage>
        <taxon>unclassified sequences</taxon>
        <taxon>metagenomes</taxon>
        <taxon>ecological metagenomes</taxon>
    </lineage>
</organism>
<dbReference type="EMBL" id="UINC01104437">
    <property type="protein sequence ID" value="SVC67576.1"/>
    <property type="molecule type" value="Genomic_DNA"/>
</dbReference>
<evidence type="ECO:0000313" key="1">
    <source>
        <dbReference type="EMBL" id="SVC67576.1"/>
    </source>
</evidence>
<name>A0A382P2Q1_9ZZZZ</name>
<gene>
    <name evidence="1" type="ORF">METZ01_LOCUS320430</name>
</gene>
<feature type="non-terminal residue" evidence="1">
    <location>
        <position position="33"/>
    </location>
</feature>
<protein>
    <submittedName>
        <fullName evidence="1">Uncharacterized protein</fullName>
    </submittedName>
</protein>
<sequence length="33" mass="3312">VFPGASGSPVIAGQGIAEDTKIRCALHVVMSAE</sequence>
<accession>A0A382P2Q1</accession>
<proteinExistence type="predicted"/>
<reference evidence="1" key="1">
    <citation type="submission" date="2018-05" db="EMBL/GenBank/DDBJ databases">
        <authorList>
            <person name="Lanie J.A."/>
            <person name="Ng W.-L."/>
            <person name="Kazmierczak K.M."/>
            <person name="Andrzejewski T.M."/>
            <person name="Davidsen T.M."/>
            <person name="Wayne K.J."/>
            <person name="Tettelin H."/>
            <person name="Glass J.I."/>
            <person name="Rusch D."/>
            <person name="Podicherti R."/>
            <person name="Tsui H.-C.T."/>
            <person name="Winkler M.E."/>
        </authorList>
    </citation>
    <scope>NUCLEOTIDE SEQUENCE</scope>
</reference>
<feature type="non-terminal residue" evidence="1">
    <location>
        <position position="1"/>
    </location>
</feature>
<dbReference type="AlphaFoldDB" id="A0A382P2Q1"/>